<dbReference type="UniPathway" id="UPA00277">
    <property type="reaction ID" value="UER00407"/>
</dbReference>
<gene>
    <name evidence="17" type="ORF">LX81_01951</name>
</gene>
<dbReference type="FunFam" id="3.40.50.620:FF:000021">
    <property type="entry name" value="Riboflavin biosynthesis protein"/>
    <property type="match status" value="1"/>
</dbReference>
<comment type="catalytic activity">
    <reaction evidence="13 15">
        <text>riboflavin + ATP = FMN + ADP + H(+)</text>
        <dbReference type="Rhea" id="RHEA:14357"/>
        <dbReference type="ChEBI" id="CHEBI:15378"/>
        <dbReference type="ChEBI" id="CHEBI:30616"/>
        <dbReference type="ChEBI" id="CHEBI:57986"/>
        <dbReference type="ChEBI" id="CHEBI:58210"/>
        <dbReference type="ChEBI" id="CHEBI:456216"/>
        <dbReference type="EC" id="2.7.1.26"/>
    </reaction>
</comment>
<reference evidence="17 18" key="1">
    <citation type="submission" date="2018-06" db="EMBL/GenBank/DDBJ databases">
        <title>Genomic Encyclopedia of Archaeal and Bacterial Type Strains, Phase II (KMG-II): from individual species to whole genera.</title>
        <authorList>
            <person name="Goeker M."/>
        </authorList>
    </citation>
    <scope>NUCLEOTIDE SEQUENCE [LARGE SCALE GENOMIC DNA]</scope>
    <source>
        <strain evidence="17 18">DSM 22009</strain>
    </source>
</reference>
<dbReference type="PIRSF" id="PIRSF004491">
    <property type="entry name" value="FAD_Synth"/>
    <property type="match status" value="1"/>
</dbReference>
<evidence type="ECO:0000256" key="2">
    <source>
        <dbReference type="ARBA" id="ARBA00004726"/>
    </source>
</evidence>
<evidence type="ECO:0000256" key="9">
    <source>
        <dbReference type="ARBA" id="ARBA00022777"/>
    </source>
</evidence>
<keyword evidence="4 15" id="KW-0285">Flavoprotein</keyword>
<dbReference type="Gene3D" id="2.40.30.30">
    <property type="entry name" value="Riboflavin kinase-like"/>
    <property type="match status" value="1"/>
</dbReference>
<keyword evidence="9 15" id="KW-0418">Kinase</keyword>
<evidence type="ECO:0000256" key="11">
    <source>
        <dbReference type="ARBA" id="ARBA00022840"/>
    </source>
</evidence>
<comment type="catalytic activity">
    <reaction evidence="14 15">
        <text>FMN + ATP + H(+) = FAD + diphosphate</text>
        <dbReference type="Rhea" id="RHEA:17237"/>
        <dbReference type="ChEBI" id="CHEBI:15378"/>
        <dbReference type="ChEBI" id="CHEBI:30616"/>
        <dbReference type="ChEBI" id="CHEBI:33019"/>
        <dbReference type="ChEBI" id="CHEBI:57692"/>
        <dbReference type="ChEBI" id="CHEBI:58210"/>
        <dbReference type="EC" id="2.7.7.2"/>
    </reaction>
</comment>
<evidence type="ECO:0000256" key="12">
    <source>
        <dbReference type="ARBA" id="ARBA00023268"/>
    </source>
</evidence>
<comment type="function">
    <text evidence="1">Catalyzes the phosphorylation of riboflavin to FMN followed by the adenylation of FMN to FAD.</text>
</comment>
<evidence type="ECO:0000256" key="7">
    <source>
        <dbReference type="ARBA" id="ARBA00022695"/>
    </source>
</evidence>
<protein>
    <recommendedName>
        <fullName evidence="15">Riboflavin biosynthesis protein</fullName>
    </recommendedName>
    <domain>
        <recommendedName>
            <fullName evidence="15">Riboflavin kinase</fullName>
            <ecNumber evidence="15">2.7.1.26</ecNumber>
        </recommendedName>
        <alternativeName>
            <fullName evidence="15">Flavokinase</fullName>
        </alternativeName>
    </domain>
    <domain>
        <recommendedName>
            <fullName evidence="15">FMN adenylyltransferase</fullName>
            <ecNumber evidence="15">2.7.7.2</ecNumber>
        </recommendedName>
        <alternativeName>
            <fullName evidence="15">FAD pyrophosphorylase</fullName>
        </alternativeName>
        <alternativeName>
            <fullName evidence="15">FAD synthase</fullName>
        </alternativeName>
    </domain>
</protein>
<dbReference type="OrthoDB" id="9803667at2"/>
<dbReference type="InterPro" id="IPR015864">
    <property type="entry name" value="FAD_synthase"/>
</dbReference>
<dbReference type="NCBIfam" id="TIGR00083">
    <property type="entry name" value="ribF"/>
    <property type="match status" value="1"/>
</dbReference>
<keyword evidence="12" id="KW-0511">Multifunctional enzyme</keyword>
<dbReference type="InterPro" id="IPR015865">
    <property type="entry name" value="Riboflavin_kinase_bac/euk"/>
</dbReference>
<feature type="domain" description="Riboflavin kinase" evidence="16">
    <location>
        <begin position="180"/>
        <end position="307"/>
    </location>
</feature>
<keyword evidence="18" id="KW-1185">Reference proteome</keyword>
<evidence type="ECO:0000256" key="6">
    <source>
        <dbReference type="ARBA" id="ARBA00022679"/>
    </source>
</evidence>
<dbReference type="SUPFAM" id="SSF52374">
    <property type="entry name" value="Nucleotidylyl transferase"/>
    <property type="match status" value="1"/>
</dbReference>
<evidence type="ECO:0000313" key="17">
    <source>
        <dbReference type="EMBL" id="PZX16580.1"/>
    </source>
</evidence>
<keyword evidence="8 15" id="KW-0547">Nucleotide-binding</keyword>
<dbReference type="EC" id="2.7.1.26" evidence="15"/>
<evidence type="ECO:0000256" key="14">
    <source>
        <dbReference type="ARBA" id="ARBA00049494"/>
    </source>
</evidence>
<evidence type="ECO:0000256" key="4">
    <source>
        <dbReference type="ARBA" id="ARBA00022630"/>
    </source>
</evidence>
<dbReference type="PANTHER" id="PTHR22749:SF6">
    <property type="entry name" value="RIBOFLAVIN KINASE"/>
    <property type="match status" value="1"/>
</dbReference>
<evidence type="ECO:0000259" key="16">
    <source>
        <dbReference type="SMART" id="SM00904"/>
    </source>
</evidence>
<evidence type="ECO:0000256" key="1">
    <source>
        <dbReference type="ARBA" id="ARBA00002121"/>
    </source>
</evidence>
<organism evidence="17 18">
    <name type="scientific">Palleronia aestuarii</name>
    <dbReference type="NCBI Taxonomy" id="568105"/>
    <lineage>
        <taxon>Bacteria</taxon>
        <taxon>Pseudomonadati</taxon>
        <taxon>Pseudomonadota</taxon>
        <taxon>Alphaproteobacteria</taxon>
        <taxon>Rhodobacterales</taxon>
        <taxon>Roseobacteraceae</taxon>
        <taxon>Palleronia</taxon>
    </lineage>
</organism>
<keyword evidence="11 15" id="KW-0067">ATP-binding</keyword>
<evidence type="ECO:0000256" key="5">
    <source>
        <dbReference type="ARBA" id="ARBA00022643"/>
    </source>
</evidence>
<dbReference type="UniPathway" id="UPA00276">
    <property type="reaction ID" value="UER00406"/>
</dbReference>
<dbReference type="Gene3D" id="3.40.50.620">
    <property type="entry name" value="HUPs"/>
    <property type="match status" value="1"/>
</dbReference>
<keyword evidence="10 15" id="KW-0274">FAD</keyword>
<dbReference type="InterPro" id="IPR002606">
    <property type="entry name" value="Riboflavin_kinase_bac"/>
</dbReference>
<dbReference type="InterPro" id="IPR014729">
    <property type="entry name" value="Rossmann-like_a/b/a_fold"/>
</dbReference>
<keyword evidence="5 15" id="KW-0288">FMN</keyword>
<dbReference type="GO" id="GO:0005524">
    <property type="term" value="F:ATP binding"/>
    <property type="evidence" value="ECO:0007669"/>
    <property type="project" value="UniProtKB-UniRule"/>
</dbReference>
<dbReference type="Proteomes" id="UP000248916">
    <property type="component" value="Unassembled WGS sequence"/>
</dbReference>
<dbReference type="PANTHER" id="PTHR22749">
    <property type="entry name" value="RIBOFLAVIN KINASE/FMN ADENYLYLTRANSFERASE"/>
    <property type="match status" value="1"/>
</dbReference>
<dbReference type="SMART" id="SM00904">
    <property type="entry name" value="Flavokinase"/>
    <property type="match status" value="1"/>
</dbReference>
<dbReference type="Pfam" id="PF06574">
    <property type="entry name" value="FAD_syn"/>
    <property type="match status" value="1"/>
</dbReference>
<name>A0A2W7N970_9RHOB</name>
<proteinExistence type="inferred from homology"/>
<evidence type="ECO:0000256" key="3">
    <source>
        <dbReference type="ARBA" id="ARBA00005201"/>
    </source>
</evidence>
<evidence type="ECO:0000313" key="18">
    <source>
        <dbReference type="Proteomes" id="UP000248916"/>
    </source>
</evidence>
<evidence type="ECO:0000256" key="13">
    <source>
        <dbReference type="ARBA" id="ARBA00047880"/>
    </source>
</evidence>
<evidence type="ECO:0000256" key="8">
    <source>
        <dbReference type="ARBA" id="ARBA00022741"/>
    </source>
</evidence>
<keyword evidence="7 15" id="KW-0548">Nucleotidyltransferase</keyword>
<dbReference type="GO" id="GO:0009231">
    <property type="term" value="P:riboflavin biosynthetic process"/>
    <property type="evidence" value="ECO:0007669"/>
    <property type="project" value="InterPro"/>
</dbReference>
<comment type="similarity">
    <text evidence="15">Belongs to the ribF family.</text>
</comment>
<dbReference type="InterPro" id="IPR023468">
    <property type="entry name" value="Riboflavin_kinase"/>
</dbReference>
<dbReference type="GO" id="GO:0008531">
    <property type="term" value="F:riboflavin kinase activity"/>
    <property type="evidence" value="ECO:0007669"/>
    <property type="project" value="UniProtKB-UniRule"/>
</dbReference>
<dbReference type="EC" id="2.7.7.2" evidence="15"/>
<dbReference type="Pfam" id="PF01687">
    <property type="entry name" value="Flavokinase"/>
    <property type="match status" value="1"/>
</dbReference>
<dbReference type="GO" id="GO:0003919">
    <property type="term" value="F:FMN adenylyltransferase activity"/>
    <property type="evidence" value="ECO:0007669"/>
    <property type="project" value="UniProtKB-UniRule"/>
</dbReference>
<dbReference type="EMBL" id="QKZL01000006">
    <property type="protein sequence ID" value="PZX16580.1"/>
    <property type="molecule type" value="Genomic_DNA"/>
</dbReference>
<comment type="caution">
    <text evidence="17">The sequence shown here is derived from an EMBL/GenBank/DDBJ whole genome shotgun (WGS) entry which is preliminary data.</text>
</comment>
<comment type="pathway">
    <text evidence="3 15">Cofactor biosynthesis; FMN biosynthesis; FMN from riboflavin (ATP route): step 1/1.</text>
</comment>
<dbReference type="NCBIfam" id="NF004160">
    <property type="entry name" value="PRK05627.1-3"/>
    <property type="match status" value="1"/>
</dbReference>
<evidence type="ECO:0000256" key="10">
    <source>
        <dbReference type="ARBA" id="ARBA00022827"/>
    </source>
</evidence>
<evidence type="ECO:0000256" key="15">
    <source>
        <dbReference type="PIRNR" id="PIRNR004491"/>
    </source>
</evidence>
<accession>A0A2W7N970</accession>
<comment type="pathway">
    <text evidence="2 15">Cofactor biosynthesis; FAD biosynthesis; FAD from FMN: step 1/1.</text>
</comment>
<sequence length="309" mass="33469">MRIFRTYHDLPRDARGASAAIGNFDGVHLGHRAVLDLARRGTDAPLGVVTFEPHPREVFAPDGPPFRLMNREARAHRLEKLGVERLFELPFDAALVAMTPEAFARDVLSEGLGLSHVVVGADFRFGKARAGDAPALKEFGSRMGFDVTIADLLQEEGTEISSTRIREALGAGDPRAAASMLGHLHRIEGPVVGGERRGRELGYPTANMSIDGLHPPRFGVYAVEVDILDGPDAGPHLGVSSIGVRPMFGENRPNLETFLFDFTGDLYGRHLSVGLVEFLRGEETFDGLDALIAQMDADSARARAILAAR</sequence>
<dbReference type="GO" id="GO:0009398">
    <property type="term" value="P:FMN biosynthetic process"/>
    <property type="evidence" value="ECO:0007669"/>
    <property type="project" value="UniProtKB-UniRule"/>
</dbReference>
<keyword evidence="6 15" id="KW-0808">Transferase</keyword>
<dbReference type="AlphaFoldDB" id="A0A2W7N970"/>
<dbReference type="RefSeq" id="WP_111537106.1">
    <property type="nucleotide sequence ID" value="NZ_QKZL01000006.1"/>
</dbReference>
<dbReference type="CDD" id="cd02064">
    <property type="entry name" value="FAD_synthetase_N"/>
    <property type="match status" value="1"/>
</dbReference>
<dbReference type="GO" id="GO:0006747">
    <property type="term" value="P:FAD biosynthetic process"/>
    <property type="evidence" value="ECO:0007669"/>
    <property type="project" value="UniProtKB-UniRule"/>
</dbReference>
<dbReference type="InterPro" id="IPR023465">
    <property type="entry name" value="Riboflavin_kinase_dom_sf"/>
</dbReference>
<dbReference type="SUPFAM" id="SSF82114">
    <property type="entry name" value="Riboflavin kinase-like"/>
    <property type="match status" value="1"/>
</dbReference>